<evidence type="ECO:0000256" key="2">
    <source>
        <dbReference type="ARBA" id="ARBA00022801"/>
    </source>
</evidence>
<proteinExistence type="inferred from homology"/>
<dbReference type="EMBL" id="CP003360">
    <property type="protein sequence ID" value="AFM25870.1"/>
    <property type="molecule type" value="Genomic_DNA"/>
</dbReference>
<dbReference type="GO" id="GO:0050270">
    <property type="term" value="F:S-adenosylhomocysteine deaminase activity"/>
    <property type="evidence" value="ECO:0007669"/>
    <property type="project" value="UniProtKB-UniRule"/>
</dbReference>
<evidence type="ECO:0000313" key="7">
    <source>
        <dbReference type="Proteomes" id="UP000006055"/>
    </source>
</evidence>
<feature type="domain" description="Amidohydrolase-related" evidence="5">
    <location>
        <begin position="60"/>
        <end position="410"/>
    </location>
</feature>
<dbReference type="InterPro" id="IPR050287">
    <property type="entry name" value="MTA/SAH_deaminase"/>
</dbReference>
<dbReference type="CDD" id="cd01298">
    <property type="entry name" value="ATZ_TRZ_like"/>
    <property type="match status" value="1"/>
</dbReference>
<feature type="binding site" evidence="4">
    <location>
        <position position="69"/>
    </location>
    <ligand>
        <name>Zn(2+)</name>
        <dbReference type="ChEBI" id="CHEBI:29105"/>
    </ligand>
</feature>
<dbReference type="PATRIC" id="fig|706587.4.peg.3651"/>
<accession>I4C8H9</accession>
<comment type="catalytic activity">
    <reaction evidence="4">
        <text>S-methyl-5'-thioadenosine + H2O + H(+) = S-methyl-5'-thioinosine + NH4(+)</text>
        <dbReference type="Rhea" id="RHEA:25025"/>
        <dbReference type="ChEBI" id="CHEBI:15377"/>
        <dbReference type="ChEBI" id="CHEBI:15378"/>
        <dbReference type="ChEBI" id="CHEBI:17509"/>
        <dbReference type="ChEBI" id="CHEBI:28938"/>
        <dbReference type="ChEBI" id="CHEBI:48595"/>
        <dbReference type="EC" id="3.5.4.31"/>
    </reaction>
</comment>
<evidence type="ECO:0000256" key="3">
    <source>
        <dbReference type="ARBA" id="ARBA00022833"/>
    </source>
</evidence>
<evidence type="ECO:0000256" key="4">
    <source>
        <dbReference type="HAMAP-Rule" id="MF_01281"/>
    </source>
</evidence>
<dbReference type="AlphaFoldDB" id="I4C8H9"/>
<dbReference type="STRING" id="706587.Desti_3209"/>
<keyword evidence="1 4" id="KW-0479">Metal-binding</keyword>
<organism evidence="6 7">
    <name type="scientific">Desulfomonile tiedjei (strain ATCC 49306 / DSM 6799 / DCB-1)</name>
    <dbReference type="NCBI Taxonomy" id="706587"/>
    <lineage>
        <taxon>Bacteria</taxon>
        <taxon>Pseudomonadati</taxon>
        <taxon>Thermodesulfobacteriota</taxon>
        <taxon>Desulfomonilia</taxon>
        <taxon>Desulfomonilales</taxon>
        <taxon>Desulfomonilaceae</taxon>
        <taxon>Desulfomonile</taxon>
    </lineage>
</organism>
<gene>
    <name evidence="4" type="primary">mtaD</name>
    <name evidence="6" type="ordered locus">Desti_3209</name>
</gene>
<dbReference type="OrthoDB" id="9807210at2"/>
<dbReference type="GO" id="GO:0090614">
    <property type="term" value="F:5'-methylthioadenosine deaminase activity"/>
    <property type="evidence" value="ECO:0007669"/>
    <property type="project" value="UniProtKB-UniRule"/>
</dbReference>
<sequence length="445" mass="47985">MTGSVQEIALVNGLILADPRSCKVVPHGKTIIKGNRIAEVNSSYLGDEISGEVLDCTDCIILPGLVNAHTHAAMSLLRGLADDLPLNTWLNDYIFPSEGQYVAPDFVYLGTSLSAVEMALAGITTFADGYFFMERAAEAAAAVGLRAIVAQGILDVPVPDNQRPEAWPDRVRAFFSGFPSNDLVTPALFCHSPYLCSPETLVRAKRMAEDHNCLLFSHIAETRSEVEQIGFRYNRTPLDHVHALGILDPNFVAVHCVHLSEKEVELAAESKTGVVHCPESNMKLASGACPAWDLVRHGAKMAIGTDGPASNNNLDLFEEMRSASFLSKLLTGNPEALDAATALRMATIGGAEALGLDDRIGSLEPGKFADIIVIDLNRPHLMPVFDPVSHLVYSAKGSDVRDVLVNGKFVVRNGTIMTVDTSELYARVRDLSNKIAAALDAPGRR</sequence>
<name>I4C8H9_DESTA</name>
<dbReference type="SUPFAM" id="SSF51556">
    <property type="entry name" value="Metallo-dependent hydrolases"/>
    <property type="match status" value="1"/>
</dbReference>
<comment type="similarity">
    <text evidence="4">Belongs to the metallo-dependent hydrolases superfamily. MTA/SAH deaminase family.</text>
</comment>
<dbReference type="InterPro" id="IPR032466">
    <property type="entry name" value="Metal_Hydrolase"/>
</dbReference>
<keyword evidence="3 4" id="KW-0862">Zinc</keyword>
<feature type="binding site" evidence="4">
    <location>
        <position position="218"/>
    </location>
    <ligand>
        <name>Zn(2+)</name>
        <dbReference type="ChEBI" id="CHEBI:29105"/>
    </ligand>
</feature>
<dbReference type="InterPro" id="IPR023512">
    <property type="entry name" value="Deaminase_MtaD/DadD"/>
</dbReference>
<dbReference type="InterPro" id="IPR006680">
    <property type="entry name" value="Amidohydro-rel"/>
</dbReference>
<dbReference type="PANTHER" id="PTHR43794">
    <property type="entry name" value="AMINOHYDROLASE SSNA-RELATED"/>
    <property type="match status" value="1"/>
</dbReference>
<feature type="binding site" evidence="4">
    <location>
        <position position="71"/>
    </location>
    <ligand>
        <name>Zn(2+)</name>
        <dbReference type="ChEBI" id="CHEBI:29105"/>
    </ligand>
</feature>
<dbReference type="Proteomes" id="UP000006055">
    <property type="component" value="Chromosome"/>
</dbReference>
<feature type="binding site" evidence="4">
    <location>
        <position position="163"/>
    </location>
    <ligand>
        <name>substrate</name>
    </ligand>
</feature>
<keyword evidence="2 4" id="KW-0378">Hydrolase</keyword>
<feature type="binding site" evidence="4">
    <location>
        <position position="191"/>
    </location>
    <ligand>
        <name>substrate</name>
    </ligand>
</feature>
<dbReference type="RefSeq" id="WP_014811007.1">
    <property type="nucleotide sequence ID" value="NC_018025.1"/>
</dbReference>
<evidence type="ECO:0000313" key="6">
    <source>
        <dbReference type="EMBL" id="AFM25870.1"/>
    </source>
</evidence>
<dbReference type="PANTHER" id="PTHR43794:SF11">
    <property type="entry name" value="AMIDOHYDROLASE-RELATED DOMAIN-CONTAINING PROTEIN"/>
    <property type="match status" value="1"/>
</dbReference>
<dbReference type="HOGENOM" id="CLU_012358_2_1_7"/>
<dbReference type="GO" id="GO:0046872">
    <property type="term" value="F:metal ion binding"/>
    <property type="evidence" value="ECO:0007669"/>
    <property type="project" value="UniProtKB-KW"/>
</dbReference>
<comment type="caution">
    <text evidence="4">Lacks conserved residue(s) required for the propagation of feature annotation.</text>
</comment>
<comment type="catalytic activity">
    <reaction evidence="4">
        <text>S-adenosyl-L-homocysteine + H2O + H(+) = S-inosyl-L-homocysteine + NH4(+)</text>
        <dbReference type="Rhea" id="RHEA:20716"/>
        <dbReference type="ChEBI" id="CHEBI:15377"/>
        <dbReference type="ChEBI" id="CHEBI:15378"/>
        <dbReference type="ChEBI" id="CHEBI:28938"/>
        <dbReference type="ChEBI" id="CHEBI:57856"/>
        <dbReference type="ChEBI" id="CHEBI:57985"/>
        <dbReference type="EC" id="3.5.4.28"/>
    </reaction>
</comment>
<dbReference type="HAMAP" id="MF_01281">
    <property type="entry name" value="MTA_SAH_deamin"/>
    <property type="match status" value="1"/>
</dbReference>
<feature type="binding site" evidence="4">
    <location>
        <position position="221"/>
    </location>
    <ligand>
        <name>substrate</name>
    </ligand>
</feature>
<protein>
    <recommendedName>
        <fullName evidence="4">5-methylthioadenosine/S-adenosylhomocysteine deaminase</fullName>
        <shortName evidence="4">MTA/SAH deaminase</shortName>
        <ecNumber evidence="4">3.5.4.28</ecNumber>
        <ecNumber evidence="4">3.5.4.31</ecNumber>
    </recommendedName>
</protein>
<keyword evidence="7" id="KW-1185">Reference proteome</keyword>
<dbReference type="EC" id="3.5.4.31" evidence="4"/>
<dbReference type="Pfam" id="PF01979">
    <property type="entry name" value="Amidohydro_1"/>
    <property type="match status" value="1"/>
</dbReference>
<feature type="binding site" evidence="4">
    <location>
        <position position="306"/>
    </location>
    <ligand>
        <name>substrate</name>
    </ligand>
</feature>
<dbReference type="EC" id="3.5.4.28" evidence="4"/>
<dbReference type="Gene3D" id="3.20.20.140">
    <property type="entry name" value="Metal-dependent hydrolases"/>
    <property type="match status" value="1"/>
</dbReference>
<comment type="cofactor">
    <cofactor evidence="4">
        <name>Zn(2+)</name>
        <dbReference type="ChEBI" id="CHEBI:29105"/>
    </cofactor>
    <text evidence="4">Binds 1 zinc ion per subunit.</text>
</comment>
<evidence type="ECO:0000259" key="5">
    <source>
        <dbReference type="Pfam" id="PF01979"/>
    </source>
</evidence>
<evidence type="ECO:0000256" key="1">
    <source>
        <dbReference type="ARBA" id="ARBA00022723"/>
    </source>
</evidence>
<dbReference type="InterPro" id="IPR011059">
    <property type="entry name" value="Metal-dep_hydrolase_composite"/>
</dbReference>
<feature type="binding site" evidence="4">
    <location>
        <position position="306"/>
    </location>
    <ligand>
        <name>Zn(2+)</name>
        <dbReference type="ChEBI" id="CHEBI:29105"/>
    </ligand>
</feature>
<dbReference type="Gene3D" id="2.30.40.10">
    <property type="entry name" value="Urease, subunit C, domain 1"/>
    <property type="match status" value="1"/>
</dbReference>
<dbReference type="eggNOG" id="COG0402">
    <property type="taxonomic scope" value="Bacteria"/>
</dbReference>
<reference evidence="7" key="1">
    <citation type="submission" date="2012-06" db="EMBL/GenBank/DDBJ databases">
        <title>Complete sequence of chromosome of Desulfomonile tiedjei DSM 6799.</title>
        <authorList>
            <person name="Lucas S."/>
            <person name="Copeland A."/>
            <person name="Lapidus A."/>
            <person name="Glavina del Rio T."/>
            <person name="Dalin E."/>
            <person name="Tice H."/>
            <person name="Bruce D."/>
            <person name="Goodwin L."/>
            <person name="Pitluck S."/>
            <person name="Peters L."/>
            <person name="Ovchinnikova G."/>
            <person name="Zeytun A."/>
            <person name="Lu M."/>
            <person name="Kyrpides N."/>
            <person name="Mavromatis K."/>
            <person name="Ivanova N."/>
            <person name="Brettin T."/>
            <person name="Detter J.C."/>
            <person name="Han C."/>
            <person name="Larimer F."/>
            <person name="Land M."/>
            <person name="Hauser L."/>
            <person name="Markowitz V."/>
            <person name="Cheng J.-F."/>
            <person name="Hugenholtz P."/>
            <person name="Woyke T."/>
            <person name="Wu D."/>
            <person name="Spring S."/>
            <person name="Schroeder M."/>
            <person name="Brambilla E."/>
            <person name="Klenk H.-P."/>
            <person name="Eisen J.A."/>
        </authorList>
    </citation>
    <scope>NUCLEOTIDE SEQUENCE [LARGE SCALE GENOMIC DNA]</scope>
    <source>
        <strain evidence="7">ATCC 49306 / DSM 6799 / DCB-1</strain>
    </source>
</reference>
<dbReference type="SUPFAM" id="SSF51338">
    <property type="entry name" value="Composite domain of metallo-dependent hydrolases"/>
    <property type="match status" value="2"/>
</dbReference>
<comment type="function">
    <text evidence="4">Catalyzes the deamination of 5-methylthioadenosine and S-adenosyl-L-homocysteine into 5-methylthioinosine and S-inosyl-L-homocysteine, respectively. Is also able to deaminate adenosine.</text>
</comment>
<feature type="binding site" evidence="4">
    <location>
        <position position="98"/>
    </location>
    <ligand>
        <name>substrate</name>
    </ligand>
</feature>
<dbReference type="FunFam" id="3.20.20.140:FF:000014">
    <property type="entry name" value="5-methylthioadenosine/S-adenosylhomocysteine deaminase"/>
    <property type="match status" value="1"/>
</dbReference>
<dbReference type="KEGG" id="dti:Desti_3209"/>